<dbReference type="AlphaFoldDB" id="A0A2W4R8W2"/>
<dbReference type="PANTHER" id="PTHR43130">
    <property type="entry name" value="ARAC-FAMILY TRANSCRIPTIONAL REGULATOR"/>
    <property type="match status" value="1"/>
</dbReference>
<dbReference type="InterPro" id="IPR029062">
    <property type="entry name" value="Class_I_gatase-like"/>
</dbReference>
<dbReference type="CDD" id="cd03139">
    <property type="entry name" value="GATase1_PfpI_2"/>
    <property type="match status" value="1"/>
</dbReference>
<evidence type="ECO:0000259" key="1">
    <source>
        <dbReference type="Pfam" id="PF01965"/>
    </source>
</evidence>
<feature type="domain" description="DJ-1/PfpI" evidence="1">
    <location>
        <begin position="8"/>
        <end position="175"/>
    </location>
</feature>
<dbReference type="EMBL" id="QJPH01000283">
    <property type="protein sequence ID" value="PZN80521.1"/>
    <property type="molecule type" value="Genomic_DNA"/>
</dbReference>
<dbReference type="PANTHER" id="PTHR43130:SF2">
    <property type="entry name" value="DJ-1_PFPI DOMAIN-CONTAINING PROTEIN"/>
    <property type="match status" value="1"/>
</dbReference>
<organism evidence="2 3">
    <name type="scientific">Candidatus Methylumidiphilus alinenensis</name>
    <dbReference type="NCBI Taxonomy" id="2202197"/>
    <lineage>
        <taxon>Bacteria</taxon>
        <taxon>Pseudomonadati</taxon>
        <taxon>Pseudomonadota</taxon>
        <taxon>Gammaproteobacteria</taxon>
        <taxon>Methylococcales</taxon>
        <taxon>Candidatus Methylumidiphilus</taxon>
    </lineage>
</organism>
<dbReference type="InterPro" id="IPR002818">
    <property type="entry name" value="DJ-1/PfpI"/>
</dbReference>
<comment type="caution">
    <text evidence="2">The sequence shown here is derived from an EMBL/GenBank/DDBJ whole genome shotgun (WGS) entry which is preliminary data.</text>
</comment>
<name>A0A2W4R8W2_9GAMM</name>
<reference evidence="2 3" key="1">
    <citation type="journal article" date="2018" name="Aquat. Microb. Ecol.">
        <title>Gammaproteobacterial methanotrophs dominate.</title>
        <authorList>
            <person name="Rissanen A.J."/>
            <person name="Saarenheimo J."/>
            <person name="Tiirola M."/>
            <person name="Peura S."/>
            <person name="Aalto S.L."/>
            <person name="Karvinen A."/>
            <person name="Nykanen H."/>
        </authorList>
    </citation>
    <scope>NUCLEOTIDE SEQUENCE [LARGE SCALE GENOMIC DNA]</scope>
    <source>
        <strain evidence="2">AMbin10</strain>
    </source>
</reference>
<dbReference type="Proteomes" id="UP000249396">
    <property type="component" value="Unassembled WGS sequence"/>
</dbReference>
<proteinExistence type="predicted"/>
<sequence length="240" mass="25945">MSQVTIGMPLYEGCTLLDFVGATEVFRWAGGYNVLWLSTDLNPVATTSDARVLPHKRFADALAGETKIDTLFIPGGGDAVAKTMFDTNYIGFLQGIAPRCAWVGSICTGAFLLATAGLLDGCRATTYWSQIENLALFPNLCVESGYPRWVIDEGHHRFTGGGVSSSIDLALELVQRWQGMKQRQITQLGLQYAPDPPIPPSGDPCNAPLSIVTEVLDGQARFIADYRSAVEKIILGQSSL</sequence>
<dbReference type="Pfam" id="PF01965">
    <property type="entry name" value="DJ-1_PfpI"/>
    <property type="match status" value="1"/>
</dbReference>
<dbReference type="Gene3D" id="3.40.50.880">
    <property type="match status" value="1"/>
</dbReference>
<protein>
    <recommendedName>
        <fullName evidence="1">DJ-1/PfpI domain-containing protein</fullName>
    </recommendedName>
</protein>
<accession>A0A2W4R8W2</accession>
<dbReference type="GO" id="GO:0006355">
    <property type="term" value="P:regulation of DNA-templated transcription"/>
    <property type="evidence" value="ECO:0007669"/>
    <property type="project" value="TreeGrafter"/>
</dbReference>
<evidence type="ECO:0000313" key="2">
    <source>
        <dbReference type="EMBL" id="PZN80521.1"/>
    </source>
</evidence>
<evidence type="ECO:0000313" key="3">
    <source>
        <dbReference type="Proteomes" id="UP000249396"/>
    </source>
</evidence>
<gene>
    <name evidence="2" type="ORF">DM484_09860</name>
</gene>
<dbReference type="InterPro" id="IPR052158">
    <property type="entry name" value="INH-QAR"/>
</dbReference>
<dbReference type="SUPFAM" id="SSF52317">
    <property type="entry name" value="Class I glutamine amidotransferase-like"/>
    <property type="match status" value="1"/>
</dbReference>